<keyword evidence="2" id="KW-1185">Reference proteome</keyword>
<dbReference type="Proteomes" id="UP001516400">
    <property type="component" value="Unassembled WGS sequence"/>
</dbReference>
<accession>A0ABD2NS73</accession>
<dbReference type="EMBL" id="JABFTP020000144">
    <property type="protein sequence ID" value="KAL3281449.1"/>
    <property type="molecule type" value="Genomic_DNA"/>
</dbReference>
<sequence length="112" mass="13309">MKLSHWRITGARKTGIDLRVLLNEDIDEHKKYCGYGFTCCIGFSKCIDVFHYNDVEDHYKMKHPECIRKSEYLTHKLTHRWSAVYEEGIVLIPAHGYLLKMFWMLDVIICKL</sequence>
<proteinExistence type="predicted"/>
<reference evidence="1 2" key="1">
    <citation type="journal article" date="2021" name="BMC Biol.">
        <title>Horizontally acquired antibacterial genes associated with adaptive radiation of ladybird beetles.</title>
        <authorList>
            <person name="Li H.S."/>
            <person name="Tang X.F."/>
            <person name="Huang Y.H."/>
            <person name="Xu Z.Y."/>
            <person name="Chen M.L."/>
            <person name="Du X.Y."/>
            <person name="Qiu B.Y."/>
            <person name="Chen P.T."/>
            <person name="Zhang W."/>
            <person name="Slipinski A."/>
            <person name="Escalona H.E."/>
            <person name="Waterhouse R.M."/>
            <person name="Zwick A."/>
            <person name="Pang H."/>
        </authorList>
    </citation>
    <scope>NUCLEOTIDE SEQUENCE [LARGE SCALE GENOMIC DNA]</scope>
    <source>
        <strain evidence="1">SYSU2018</strain>
    </source>
</reference>
<evidence type="ECO:0000313" key="2">
    <source>
        <dbReference type="Proteomes" id="UP001516400"/>
    </source>
</evidence>
<comment type="caution">
    <text evidence="1">The sequence shown here is derived from an EMBL/GenBank/DDBJ whole genome shotgun (WGS) entry which is preliminary data.</text>
</comment>
<name>A0ABD2NS73_9CUCU</name>
<evidence type="ECO:0000313" key="1">
    <source>
        <dbReference type="EMBL" id="KAL3281449.1"/>
    </source>
</evidence>
<protein>
    <submittedName>
        <fullName evidence="1">Uncharacterized protein</fullName>
    </submittedName>
</protein>
<organism evidence="1 2">
    <name type="scientific">Cryptolaemus montrouzieri</name>
    <dbReference type="NCBI Taxonomy" id="559131"/>
    <lineage>
        <taxon>Eukaryota</taxon>
        <taxon>Metazoa</taxon>
        <taxon>Ecdysozoa</taxon>
        <taxon>Arthropoda</taxon>
        <taxon>Hexapoda</taxon>
        <taxon>Insecta</taxon>
        <taxon>Pterygota</taxon>
        <taxon>Neoptera</taxon>
        <taxon>Endopterygota</taxon>
        <taxon>Coleoptera</taxon>
        <taxon>Polyphaga</taxon>
        <taxon>Cucujiformia</taxon>
        <taxon>Coccinelloidea</taxon>
        <taxon>Coccinellidae</taxon>
        <taxon>Scymninae</taxon>
        <taxon>Scymnini</taxon>
        <taxon>Cryptolaemus</taxon>
    </lineage>
</organism>
<gene>
    <name evidence="1" type="ORF">HHI36_004658</name>
</gene>
<dbReference type="AlphaFoldDB" id="A0ABD2NS73"/>